<reference evidence="1 2" key="1">
    <citation type="journal article" date="2019" name="Nat. Ecol. Evol.">
        <title>Megaphylogeny resolves global patterns of mushroom evolution.</title>
        <authorList>
            <person name="Varga T."/>
            <person name="Krizsan K."/>
            <person name="Foldi C."/>
            <person name="Dima B."/>
            <person name="Sanchez-Garcia M."/>
            <person name="Sanchez-Ramirez S."/>
            <person name="Szollosi G.J."/>
            <person name="Szarkandi J.G."/>
            <person name="Papp V."/>
            <person name="Albert L."/>
            <person name="Andreopoulos W."/>
            <person name="Angelini C."/>
            <person name="Antonin V."/>
            <person name="Barry K.W."/>
            <person name="Bougher N.L."/>
            <person name="Buchanan P."/>
            <person name="Buyck B."/>
            <person name="Bense V."/>
            <person name="Catcheside P."/>
            <person name="Chovatia M."/>
            <person name="Cooper J."/>
            <person name="Damon W."/>
            <person name="Desjardin D."/>
            <person name="Finy P."/>
            <person name="Geml J."/>
            <person name="Haridas S."/>
            <person name="Hughes K."/>
            <person name="Justo A."/>
            <person name="Karasinski D."/>
            <person name="Kautmanova I."/>
            <person name="Kiss B."/>
            <person name="Kocsube S."/>
            <person name="Kotiranta H."/>
            <person name="LaButti K.M."/>
            <person name="Lechner B.E."/>
            <person name="Liimatainen K."/>
            <person name="Lipzen A."/>
            <person name="Lukacs Z."/>
            <person name="Mihaltcheva S."/>
            <person name="Morgado L.N."/>
            <person name="Niskanen T."/>
            <person name="Noordeloos M.E."/>
            <person name="Ohm R.A."/>
            <person name="Ortiz-Santana B."/>
            <person name="Ovrebo C."/>
            <person name="Racz N."/>
            <person name="Riley R."/>
            <person name="Savchenko A."/>
            <person name="Shiryaev A."/>
            <person name="Soop K."/>
            <person name="Spirin V."/>
            <person name="Szebenyi C."/>
            <person name="Tomsovsky M."/>
            <person name="Tulloss R.E."/>
            <person name="Uehling J."/>
            <person name="Grigoriev I.V."/>
            <person name="Vagvolgyi C."/>
            <person name="Papp T."/>
            <person name="Martin F.M."/>
            <person name="Miettinen O."/>
            <person name="Hibbett D.S."/>
            <person name="Nagy L.G."/>
        </authorList>
    </citation>
    <scope>NUCLEOTIDE SEQUENCE [LARGE SCALE GENOMIC DNA]</scope>
    <source>
        <strain evidence="1 2">CBS 962.96</strain>
    </source>
</reference>
<protein>
    <submittedName>
        <fullName evidence="1">Uncharacterized protein</fullName>
    </submittedName>
</protein>
<dbReference type="Proteomes" id="UP000297245">
    <property type="component" value="Unassembled WGS sequence"/>
</dbReference>
<organism evidence="1 2">
    <name type="scientific">Dendrothele bispora (strain CBS 962.96)</name>
    <dbReference type="NCBI Taxonomy" id="1314807"/>
    <lineage>
        <taxon>Eukaryota</taxon>
        <taxon>Fungi</taxon>
        <taxon>Dikarya</taxon>
        <taxon>Basidiomycota</taxon>
        <taxon>Agaricomycotina</taxon>
        <taxon>Agaricomycetes</taxon>
        <taxon>Agaricomycetidae</taxon>
        <taxon>Agaricales</taxon>
        <taxon>Agaricales incertae sedis</taxon>
        <taxon>Dendrothele</taxon>
    </lineage>
</organism>
<dbReference type="EMBL" id="ML181019">
    <property type="protein sequence ID" value="THU76283.1"/>
    <property type="molecule type" value="Genomic_DNA"/>
</dbReference>
<dbReference type="AlphaFoldDB" id="A0A4S8KLD1"/>
<gene>
    <name evidence="1" type="ORF">K435DRAFT_787281</name>
</gene>
<name>A0A4S8KLD1_DENBC</name>
<feature type="non-terminal residue" evidence="1">
    <location>
        <position position="64"/>
    </location>
</feature>
<proteinExistence type="predicted"/>
<sequence>MILPPNFKFQTATPTVPFPIADRSSNSSYSEIVSLDTYTPAGPLAIGLISHHILPVTITAGAYL</sequence>
<evidence type="ECO:0000313" key="1">
    <source>
        <dbReference type="EMBL" id="THU76283.1"/>
    </source>
</evidence>
<accession>A0A4S8KLD1</accession>
<keyword evidence="2" id="KW-1185">Reference proteome</keyword>
<evidence type="ECO:0000313" key="2">
    <source>
        <dbReference type="Proteomes" id="UP000297245"/>
    </source>
</evidence>